<dbReference type="GO" id="GO:0005524">
    <property type="term" value="F:ATP binding"/>
    <property type="evidence" value="ECO:0007669"/>
    <property type="project" value="UniProtKB-UniRule"/>
</dbReference>
<feature type="domain" description="Helicase C-terminal" evidence="16">
    <location>
        <begin position="851"/>
        <end position="1008"/>
    </location>
</feature>
<dbReference type="Pfam" id="PF02559">
    <property type="entry name" value="CarD_TRCF_RID"/>
    <property type="match status" value="1"/>
</dbReference>
<dbReference type="Pfam" id="PF00270">
    <property type="entry name" value="DEAD"/>
    <property type="match status" value="1"/>
</dbReference>
<dbReference type="PANTHER" id="PTHR47964:SF1">
    <property type="entry name" value="ATP-DEPENDENT DNA HELICASE HOMOLOG RECG, CHLOROPLASTIC"/>
    <property type="match status" value="1"/>
</dbReference>
<dbReference type="InterPro" id="IPR003711">
    <property type="entry name" value="CarD-like/TRCF_RID"/>
</dbReference>
<evidence type="ECO:0000256" key="10">
    <source>
        <dbReference type="ARBA" id="ARBA00061104"/>
    </source>
</evidence>
<keyword evidence="8 13" id="KW-0238">DNA-binding</keyword>
<dbReference type="GO" id="GO:0003678">
    <property type="term" value="F:DNA helicase activity"/>
    <property type="evidence" value="ECO:0007669"/>
    <property type="project" value="TreeGrafter"/>
</dbReference>
<dbReference type="InterPro" id="IPR005118">
    <property type="entry name" value="TRCF_C"/>
</dbReference>
<keyword evidence="9 13" id="KW-0234">DNA repair</keyword>
<dbReference type="SMART" id="SM00487">
    <property type="entry name" value="DEXDc"/>
    <property type="match status" value="1"/>
</dbReference>
<dbReference type="FunFam" id="3.40.50.300:FF:000546">
    <property type="entry name" value="Transcription-repair-coupling factor"/>
    <property type="match status" value="1"/>
</dbReference>
<evidence type="ECO:0000256" key="1">
    <source>
        <dbReference type="ARBA" id="ARBA00004496"/>
    </source>
</evidence>
<dbReference type="SUPFAM" id="SSF141259">
    <property type="entry name" value="CarD-like"/>
    <property type="match status" value="1"/>
</dbReference>
<dbReference type="FunFam" id="3.40.50.300:FF:000300">
    <property type="entry name" value="Transcription-repair-coupling factor"/>
    <property type="match status" value="1"/>
</dbReference>
<feature type="domain" description="Helicase ATP-binding" evidence="15">
    <location>
        <begin position="672"/>
        <end position="833"/>
    </location>
</feature>
<evidence type="ECO:0000256" key="13">
    <source>
        <dbReference type="HAMAP-Rule" id="MF_00969"/>
    </source>
</evidence>
<dbReference type="InterPro" id="IPR041471">
    <property type="entry name" value="UvrB_inter"/>
</dbReference>
<evidence type="ECO:0000256" key="11">
    <source>
        <dbReference type="ARBA" id="ARBA00061399"/>
    </source>
</evidence>
<dbReference type="CDD" id="cd17991">
    <property type="entry name" value="DEXHc_TRCF"/>
    <property type="match status" value="1"/>
</dbReference>
<dbReference type="AlphaFoldDB" id="A0A5E3ZX66"/>
<gene>
    <name evidence="13 17" type="primary">mfd</name>
    <name evidence="17" type="ORF">LC603019_00413</name>
</gene>
<evidence type="ECO:0000256" key="3">
    <source>
        <dbReference type="ARBA" id="ARBA00022741"/>
    </source>
</evidence>
<sequence>MTNPSVPTLQGTHCDIPPGQAPLALALPNPAIQELLADASGTTHSLTINSSDAARPLLLSALATRTPLLVVTATGHEGEELTAELATYLGDDVAFFPSWETLPHERLSPSIDTVGRRLEVLHRLHLAAHPDPHSPVAPLRVVVAATRSLIQPIQASLAQTPPLILHVDQEIEFSEVPTLLAQLAYERVDLVSRRGDFAVRGGIIDIFPATAEHPVRIEFWGDEISDIRTFSVADQRTIPDADLTWVAMYPCSELLMTAQVEYRAAELYQELAGHAAIADMLDKLAQGVPVAGREAFIPALASEELCLLPSFLPTRALTVVCDQEKIRTRTADLTRTCAEFLAASWESAAEGGQAPIDLLRLGQGAYRTLRDVQRETLEKDGRWWVLNPPGMLNVEADADTPTRDIPWSAAPAPRGDLAAVEELVEGLQHRLGKDGTPVFVIGPATTYRRLHQQFRDRNVVMHQLAPGASPQAGALNFLAGQCRNGIALPELLILSEPDLTGSRVGTVSNRRSRTAKRRNAVDPLALKAGDLVVHDQHGIGRFVEMTERTIKTGEGTSRREYLVIEYAASKRGQSGDRLYVPMEQLDQLSRYVGGEQPALSKMGGSDWKNTKRKARKAVREIAGELVQLYAARQAAPGHPFAPDTPWQQEMEDTFPYVETEDQLRAIDEVKEDMEKPVPMDRVVVGDVGYGKTEVAMRAAFKAVQDGKQVVVLVPTTLLAQQHLETFSERMAGFPVTVKGLSRFTSHAESREILAGLRDGTVDIVIGTHRLLQAGVQWKNLGLVIVDEEQRFGVEHKEHIKALRTHVDVLTLSATPIPRTLEMSLAGIREMSTILTPPEDRQPILTYVGAYDPKQVAAAIRRELLRDGQVFFVHNKVSDIDAVATQLGELVPEARIAVAHGQMSEQLLEQTVDGFWNHEWDVLVCTTIVETGLDISNANTLIVDHADRLGLSQMHQLRGRVGRSRERGYAYFLYPAGKPLTTVAYDRLKTIAQNNELGAGMAVAMKDLELRGAGNVLGAEQSGHIAGVGFDLYVRLVGEAVEAFRAAADGKPLEQPVTREVRVELPVDAHIPASYIEGERLRLEAYRKIAQAGDRSRLAAVTAELEDRYGEIPEVTRRLFSVALLRQLAQQHGIADIGLTGTTLRISPFPLPDSQQVRLRRLYPQARYRAAVQQIAVPLPQVGGKNLAAERIRDDDLLQWVADLITGVKGLPRISLDAPRPEDSPQGTLAQEPASLPTSSATPRRKGRSRG</sequence>
<dbReference type="InterPro" id="IPR027417">
    <property type="entry name" value="P-loop_NTPase"/>
</dbReference>
<keyword evidence="5 13" id="KW-0378">Hydrolase</keyword>
<evidence type="ECO:0000313" key="17">
    <source>
        <dbReference type="EMBL" id="VHO00013.1"/>
    </source>
</evidence>
<dbReference type="SUPFAM" id="SSF52540">
    <property type="entry name" value="P-loop containing nucleoside triphosphate hydrolases"/>
    <property type="match status" value="3"/>
</dbReference>
<keyword evidence="18" id="KW-1185">Reference proteome</keyword>
<dbReference type="InterPro" id="IPR014001">
    <property type="entry name" value="Helicase_ATP-bd"/>
</dbReference>
<accession>A0A5E3ZX66</accession>
<dbReference type="Pfam" id="PF00271">
    <property type="entry name" value="Helicase_C"/>
    <property type="match status" value="1"/>
</dbReference>
<comment type="subcellular location">
    <subcellularLocation>
        <location evidence="1 13">Cytoplasm</location>
    </subcellularLocation>
</comment>
<dbReference type="GO" id="GO:0005737">
    <property type="term" value="C:cytoplasm"/>
    <property type="evidence" value="ECO:0007669"/>
    <property type="project" value="UniProtKB-SubCell"/>
</dbReference>
<dbReference type="EMBL" id="LR584267">
    <property type="protein sequence ID" value="VHO00013.1"/>
    <property type="molecule type" value="Genomic_DNA"/>
</dbReference>
<keyword evidence="4 13" id="KW-0227">DNA damage</keyword>
<dbReference type="GO" id="GO:0016787">
    <property type="term" value="F:hydrolase activity"/>
    <property type="evidence" value="ECO:0007669"/>
    <property type="project" value="UniProtKB-KW"/>
</dbReference>
<dbReference type="InterPro" id="IPR001650">
    <property type="entry name" value="Helicase_C-like"/>
</dbReference>
<dbReference type="GO" id="GO:0000716">
    <property type="term" value="P:transcription-coupled nucleotide-excision repair, DNA damage recognition"/>
    <property type="evidence" value="ECO:0007669"/>
    <property type="project" value="UniProtKB-UniRule"/>
</dbReference>
<organism evidence="17 18">
    <name type="scientific">Lawsonella clevelandensis</name>
    <dbReference type="NCBI Taxonomy" id="1528099"/>
    <lineage>
        <taxon>Bacteria</taxon>
        <taxon>Bacillati</taxon>
        <taxon>Actinomycetota</taxon>
        <taxon>Actinomycetes</taxon>
        <taxon>Mycobacteriales</taxon>
        <taxon>Lawsonellaceae</taxon>
        <taxon>Lawsonella</taxon>
    </lineage>
</organism>
<comment type="function">
    <text evidence="13">Couples transcription and DNA repair by recognizing RNA polymerase (RNAP) stalled at DNA lesions. Mediates ATP-dependent release of RNAP and its truncated transcript from the DNA, and recruitment of nucleotide excision repair machinery to the damaged site.</text>
</comment>
<dbReference type="PROSITE" id="PS51194">
    <property type="entry name" value="HELICASE_CTER"/>
    <property type="match status" value="1"/>
</dbReference>
<dbReference type="InterPro" id="IPR047112">
    <property type="entry name" value="RecG/Mfd"/>
</dbReference>
<dbReference type="SMART" id="SM01058">
    <property type="entry name" value="CarD_TRCF"/>
    <property type="match status" value="1"/>
</dbReference>
<dbReference type="Gene3D" id="3.40.50.11180">
    <property type="match status" value="1"/>
</dbReference>
<dbReference type="SMART" id="SM00490">
    <property type="entry name" value="HELICc"/>
    <property type="match status" value="1"/>
</dbReference>
<dbReference type="Gene3D" id="3.30.2060.10">
    <property type="entry name" value="Penicillin-binding protein 1b domain"/>
    <property type="match status" value="1"/>
</dbReference>
<keyword evidence="6" id="KW-0347">Helicase</keyword>
<dbReference type="InterPro" id="IPR004576">
    <property type="entry name" value="Mfd"/>
</dbReference>
<proteinExistence type="inferred from homology"/>
<evidence type="ECO:0000256" key="9">
    <source>
        <dbReference type="ARBA" id="ARBA00023204"/>
    </source>
</evidence>
<dbReference type="SUPFAM" id="SSF143517">
    <property type="entry name" value="TRCF domain-like"/>
    <property type="match status" value="1"/>
</dbReference>
<dbReference type="GO" id="GO:0006355">
    <property type="term" value="P:regulation of DNA-templated transcription"/>
    <property type="evidence" value="ECO:0007669"/>
    <property type="project" value="UniProtKB-UniRule"/>
</dbReference>
<dbReference type="GO" id="GO:0003684">
    <property type="term" value="F:damaged DNA binding"/>
    <property type="evidence" value="ECO:0007669"/>
    <property type="project" value="InterPro"/>
</dbReference>
<evidence type="ECO:0000256" key="6">
    <source>
        <dbReference type="ARBA" id="ARBA00022806"/>
    </source>
</evidence>
<dbReference type="NCBIfam" id="TIGR00580">
    <property type="entry name" value="mfd"/>
    <property type="match status" value="1"/>
</dbReference>
<dbReference type="InterPro" id="IPR011545">
    <property type="entry name" value="DEAD/DEAH_box_helicase_dom"/>
</dbReference>
<evidence type="ECO:0000256" key="5">
    <source>
        <dbReference type="ARBA" id="ARBA00022801"/>
    </source>
</evidence>
<reference evidence="17 18" key="1">
    <citation type="submission" date="2019-04" db="EMBL/GenBank/DDBJ databases">
        <authorList>
            <person name="Seth-Smith MB H."/>
            <person name="Seth-Smith H."/>
        </authorList>
    </citation>
    <scope>NUCLEOTIDE SEQUENCE [LARGE SCALE GENOMIC DNA]</scope>
    <source>
        <strain evidence="17">USB-603019</strain>
    </source>
</reference>
<feature type="region of interest" description="Disordered" evidence="14">
    <location>
        <begin position="1212"/>
        <end position="1250"/>
    </location>
</feature>
<evidence type="ECO:0000259" key="15">
    <source>
        <dbReference type="PROSITE" id="PS51192"/>
    </source>
</evidence>
<evidence type="ECO:0000256" key="4">
    <source>
        <dbReference type="ARBA" id="ARBA00022763"/>
    </source>
</evidence>
<protein>
    <recommendedName>
        <fullName evidence="12 13">Transcription-repair-coupling factor</fullName>
        <shortName evidence="13">TRCF</shortName>
        <ecNumber evidence="13">3.6.4.-</ecNumber>
    </recommendedName>
</protein>
<evidence type="ECO:0000256" key="12">
    <source>
        <dbReference type="ARBA" id="ARBA00070128"/>
    </source>
</evidence>
<dbReference type="InterPro" id="IPR036101">
    <property type="entry name" value="CarD-like/TRCF_RID_sf"/>
</dbReference>
<evidence type="ECO:0000256" key="7">
    <source>
        <dbReference type="ARBA" id="ARBA00022840"/>
    </source>
</evidence>
<evidence type="ECO:0000259" key="16">
    <source>
        <dbReference type="PROSITE" id="PS51194"/>
    </source>
</evidence>
<evidence type="ECO:0000256" key="2">
    <source>
        <dbReference type="ARBA" id="ARBA00022490"/>
    </source>
</evidence>
<evidence type="ECO:0000313" key="18">
    <source>
        <dbReference type="Proteomes" id="UP000324288"/>
    </source>
</evidence>
<dbReference type="Gene3D" id="3.40.50.300">
    <property type="entry name" value="P-loop containing nucleotide triphosphate hydrolases"/>
    <property type="match status" value="2"/>
</dbReference>
<dbReference type="PROSITE" id="PS51192">
    <property type="entry name" value="HELICASE_ATP_BIND_1"/>
    <property type="match status" value="1"/>
</dbReference>
<comment type="similarity">
    <text evidence="11 13">In the C-terminal section; belongs to the helicase family. RecG subfamily.</text>
</comment>
<keyword evidence="2 13" id="KW-0963">Cytoplasm</keyword>
<dbReference type="PANTHER" id="PTHR47964">
    <property type="entry name" value="ATP-DEPENDENT DNA HELICASE HOMOLOG RECG, CHLOROPLASTIC"/>
    <property type="match status" value="1"/>
</dbReference>
<dbReference type="SMART" id="SM00982">
    <property type="entry name" value="TRCF"/>
    <property type="match status" value="1"/>
</dbReference>
<keyword evidence="7 13" id="KW-0067">ATP-binding</keyword>
<dbReference type="Pfam" id="PF03461">
    <property type="entry name" value="TRCF"/>
    <property type="match status" value="1"/>
</dbReference>
<dbReference type="InterPro" id="IPR037235">
    <property type="entry name" value="TRCF-like_C_D7"/>
</dbReference>
<dbReference type="Pfam" id="PF17757">
    <property type="entry name" value="UvrB_inter"/>
    <property type="match status" value="1"/>
</dbReference>
<dbReference type="Proteomes" id="UP000324288">
    <property type="component" value="Chromosome"/>
</dbReference>
<evidence type="ECO:0000256" key="8">
    <source>
        <dbReference type="ARBA" id="ARBA00023125"/>
    </source>
</evidence>
<keyword evidence="3 13" id="KW-0547">Nucleotide-binding</keyword>
<dbReference type="EC" id="3.6.4.-" evidence="13"/>
<name>A0A5E3ZX66_9ACTN</name>
<comment type="similarity">
    <text evidence="10 13">In the N-terminal section; belongs to the UvrB family.</text>
</comment>
<dbReference type="HAMAP" id="MF_00969">
    <property type="entry name" value="TRCF"/>
    <property type="match status" value="1"/>
</dbReference>
<evidence type="ECO:0000256" key="14">
    <source>
        <dbReference type="SAM" id="MobiDB-lite"/>
    </source>
</evidence>
<dbReference type="Gene3D" id="3.90.1150.50">
    <property type="entry name" value="Transcription-repair-coupling factor, D7 domain"/>
    <property type="match status" value="1"/>
</dbReference>
<dbReference type="Gene3D" id="2.40.10.170">
    <property type="match status" value="1"/>
</dbReference>